<proteinExistence type="predicted"/>
<gene>
    <name evidence="1" type="ORF">NCTC10736_03880</name>
</gene>
<dbReference type="RefSeq" id="WP_115407214.1">
    <property type="nucleotide sequence ID" value="NZ_UGYV01000004.1"/>
</dbReference>
<dbReference type="AlphaFoldDB" id="A0A380BWZ1"/>
<dbReference type="Proteomes" id="UP000255061">
    <property type="component" value="Unassembled WGS sequence"/>
</dbReference>
<name>A0A380BWZ1_9GAMM</name>
<accession>A0A380BWZ1</accession>
<protein>
    <submittedName>
        <fullName evidence="1">Uncharacterized protein</fullName>
    </submittedName>
</protein>
<evidence type="ECO:0000313" key="2">
    <source>
        <dbReference type="Proteomes" id="UP000255061"/>
    </source>
</evidence>
<organism evidence="1 2">
    <name type="scientific">Shewanella morhuae</name>
    <dbReference type="NCBI Taxonomy" id="365591"/>
    <lineage>
        <taxon>Bacteria</taxon>
        <taxon>Pseudomonadati</taxon>
        <taxon>Pseudomonadota</taxon>
        <taxon>Gammaproteobacteria</taxon>
        <taxon>Alteromonadales</taxon>
        <taxon>Shewanellaceae</taxon>
        <taxon>Shewanella</taxon>
    </lineage>
</organism>
<reference evidence="1 2" key="1">
    <citation type="submission" date="2018-06" db="EMBL/GenBank/DDBJ databases">
        <authorList>
            <consortium name="Pathogen Informatics"/>
            <person name="Doyle S."/>
        </authorList>
    </citation>
    <scope>NUCLEOTIDE SEQUENCE [LARGE SCALE GENOMIC DNA]</scope>
    <source>
        <strain evidence="1 2">NCTC10736</strain>
    </source>
</reference>
<sequence length="214" mass="25298">MRKSSQQQPFWFYPATIHHELDKDIVDSIRRGNEKCTSMMMMDPHFEHKTYRYHIEWTDKDINTLLEGMLVRSLEILRNADPNNELFKEEIMWQSSPQFAAVCQYFGYDPRVIREEVCQIMKRYGKAVVIDHLSEFVHWTNLFAEMFKYKIVVKSEIIAGPSIISELVQYANGDHDLLVLLRQISELMDDLYLSGCTTRKVMNEFIVNAITQYN</sequence>
<dbReference type="EMBL" id="UGYV01000004">
    <property type="protein sequence ID" value="SUJ07643.1"/>
    <property type="molecule type" value="Genomic_DNA"/>
</dbReference>
<evidence type="ECO:0000313" key="1">
    <source>
        <dbReference type="EMBL" id="SUJ07643.1"/>
    </source>
</evidence>